<reference evidence="2 5" key="2">
    <citation type="submission" date="2017-10" db="EMBL/GenBank/DDBJ databases">
        <title>Draft genome sequences of Aggregatibacter actinomycetemcomitans strains 310a and 310b.</title>
        <authorList>
            <person name="May A.C."/>
            <person name="Ohta H."/>
            <person name="Maeda H."/>
            <person name="Kokeguchi S."/>
            <person name="Cugini C."/>
        </authorList>
    </citation>
    <scope>NUCLEOTIDE SEQUENCE [LARGE SCALE GENOMIC DNA]</scope>
    <source>
        <strain evidence="2 5">310b</strain>
    </source>
</reference>
<evidence type="ECO:0000313" key="6">
    <source>
        <dbReference type="Proteomes" id="UP000323012"/>
    </source>
</evidence>
<evidence type="ECO:0000313" key="2">
    <source>
        <dbReference type="EMBL" id="PHO21695.1"/>
    </source>
</evidence>
<dbReference type="EMBL" id="PCGW01000001">
    <property type="protein sequence ID" value="PHO21695.1"/>
    <property type="molecule type" value="Genomic_DNA"/>
</dbReference>
<evidence type="ECO:0000313" key="5">
    <source>
        <dbReference type="Proteomes" id="UP000226080"/>
    </source>
</evidence>
<proteinExistence type="predicted"/>
<evidence type="ECO:0000313" key="1">
    <source>
        <dbReference type="EMBL" id="AMQ94930.1"/>
    </source>
</evidence>
<reference evidence="3 6" key="3">
    <citation type="submission" date="2019-08" db="EMBL/GenBank/DDBJ databases">
        <title>Whole genome sequencing of Aggregatibacter actinomycetemcomitans cultured from blood stream infections in Denmark reveals a novel phylogenetic lineage expressing serotype a membrane O polysaccharide.</title>
        <authorList>
            <person name="Nedergaard S."/>
            <person name="Kobel C.M."/>
            <person name="Nielsen M.B."/>
            <person name="Moeller R.T."/>
            <person name="Jensen A.B."/>
            <person name="Noerskov-Lauritsen N."/>
        </authorList>
    </citation>
    <scope>NUCLEOTIDE SEQUENCE [LARGE SCALE GENOMIC DNA]</scope>
    <source>
        <strain evidence="3 6">PN_563</strain>
    </source>
</reference>
<evidence type="ECO:0000313" key="4">
    <source>
        <dbReference type="Proteomes" id="UP000072236"/>
    </source>
</evidence>
<dbReference type="EMBL" id="CP012959">
    <property type="protein sequence ID" value="AMQ94930.1"/>
    <property type="molecule type" value="Genomic_DNA"/>
</dbReference>
<dbReference type="EMBL" id="VSED01000017">
    <property type="protein sequence ID" value="TYA38754.1"/>
    <property type="molecule type" value="Genomic_DNA"/>
</dbReference>
<organism evidence="3 6">
    <name type="scientific">Aggregatibacter actinomycetemcomitans</name>
    <name type="common">Actinobacillus actinomycetemcomitans</name>
    <name type="synonym">Haemophilus actinomycetemcomitans</name>
    <dbReference type="NCBI Taxonomy" id="714"/>
    <lineage>
        <taxon>Bacteria</taxon>
        <taxon>Pseudomonadati</taxon>
        <taxon>Pseudomonadota</taxon>
        <taxon>Gammaproteobacteria</taxon>
        <taxon>Pasteurellales</taxon>
        <taxon>Pasteurellaceae</taxon>
        <taxon>Aggregatibacter</taxon>
    </lineage>
</organism>
<dbReference type="KEGG" id="aact:ACT75_10580"/>
<dbReference type="Proteomes" id="UP000226080">
    <property type="component" value="Unassembled WGS sequence"/>
</dbReference>
<evidence type="ECO:0000313" key="3">
    <source>
        <dbReference type="EMBL" id="TYA38754.1"/>
    </source>
</evidence>
<sequence length="93" mass="11117">MYMLDTNTVSYISYLTDLFIFLFQQISKTIVNQKTIPLPYIFYLVLFYQKKDKIREICPFKLKDGSKERYNEKVFTWSFIDGLSGLFVKSTNE</sequence>
<name>A0A5D0EJW2_AGGAC</name>
<dbReference type="Proteomes" id="UP000323012">
    <property type="component" value="Unassembled WGS sequence"/>
</dbReference>
<gene>
    <name evidence="1" type="ORF">ACT75_10580</name>
    <name evidence="2" type="ORF">CQR80_00990</name>
    <name evidence="3" type="ORF">FXB79_07065</name>
</gene>
<dbReference type="Proteomes" id="UP000072236">
    <property type="component" value="Chromosome"/>
</dbReference>
<protein>
    <submittedName>
        <fullName evidence="3">Uncharacterized protein</fullName>
    </submittedName>
</protein>
<keyword evidence="5" id="KW-1185">Reference proteome</keyword>
<reference evidence="1 4" key="1">
    <citation type="submission" date="2015-10" db="EMBL/GenBank/DDBJ databases">
        <title>Tn-seq of a polymicrobial infection.</title>
        <authorList>
            <person name="Stacy A."/>
            <person name="Rumbaugh K.P."/>
            <person name="Whiteley M."/>
        </authorList>
    </citation>
    <scope>NUCLEOTIDE SEQUENCE [LARGE SCALE GENOMIC DNA]</scope>
    <source>
        <strain evidence="1 4">624</strain>
    </source>
</reference>
<dbReference type="AlphaFoldDB" id="A0A5D0EJW2"/>
<accession>A0A5D0EJW2</accession>